<dbReference type="SMART" id="SM00271">
    <property type="entry name" value="DnaJ"/>
    <property type="match status" value="1"/>
</dbReference>
<dbReference type="InterPro" id="IPR018253">
    <property type="entry name" value="DnaJ_domain_CS"/>
</dbReference>
<reference evidence="4" key="1">
    <citation type="journal article" date="2023" name="Mol. Phylogenet. Evol.">
        <title>Genome-scale phylogeny and comparative genomics of the fungal order Sordariales.</title>
        <authorList>
            <person name="Hensen N."/>
            <person name="Bonometti L."/>
            <person name="Westerberg I."/>
            <person name="Brannstrom I.O."/>
            <person name="Guillou S."/>
            <person name="Cros-Aarteil S."/>
            <person name="Calhoun S."/>
            <person name="Haridas S."/>
            <person name="Kuo A."/>
            <person name="Mondo S."/>
            <person name="Pangilinan J."/>
            <person name="Riley R."/>
            <person name="LaButti K."/>
            <person name="Andreopoulos B."/>
            <person name="Lipzen A."/>
            <person name="Chen C."/>
            <person name="Yan M."/>
            <person name="Daum C."/>
            <person name="Ng V."/>
            <person name="Clum A."/>
            <person name="Steindorff A."/>
            <person name="Ohm R.A."/>
            <person name="Martin F."/>
            <person name="Silar P."/>
            <person name="Natvig D.O."/>
            <person name="Lalanne C."/>
            <person name="Gautier V."/>
            <person name="Ament-Velasquez S.L."/>
            <person name="Kruys A."/>
            <person name="Hutchinson M.I."/>
            <person name="Powell A.J."/>
            <person name="Barry K."/>
            <person name="Miller A.N."/>
            <person name="Grigoriev I.V."/>
            <person name="Debuchy R."/>
            <person name="Gladieux P."/>
            <person name="Hiltunen Thoren M."/>
            <person name="Johannesson H."/>
        </authorList>
    </citation>
    <scope>NUCLEOTIDE SEQUENCE</scope>
    <source>
        <strain evidence="4">CBS 532.94</strain>
    </source>
</reference>
<dbReference type="AlphaFoldDB" id="A0AAN7C9D7"/>
<dbReference type="PANTHER" id="PTHR24078">
    <property type="entry name" value="DNAJ HOMOLOG SUBFAMILY C MEMBER"/>
    <property type="match status" value="1"/>
</dbReference>
<dbReference type="Gene3D" id="1.10.287.110">
    <property type="entry name" value="DnaJ domain"/>
    <property type="match status" value="1"/>
</dbReference>
<protein>
    <submittedName>
        <fullName evidence="4">Protein psi1</fullName>
    </submittedName>
</protein>
<dbReference type="Proteomes" id="UP001303760">
    <property type="component" value="Unassembled WGS sequence"/>
</dbReference>
<dbReference type="PANTHER" id="PTHR24078:SF553">
    <property type="entry name" value="DNAJ HOMOLOG SUBFAMILY B MEMBER 5"/>
    <property type="match status" value="1"/>
</dbReference>
<dbReference type="InterPro" id="IPR036869">
    <property type="entry name" value="J_dom_sf"/>
</dbReference>
<evidence type="ECO:0000313" key="5">
    <source>
        <dbReference type="Proteomes" id="UP001303760"/>
    </source>
</evidence>
<keyword evidence="5" id="KW-1185">Reference proteome</keyword>
<dbReference type="FunFam" id="2.60.260.20:FF:000002">
    <property type="entry name" value="Dnaj homolog subfamily b member"/>
    <property type="match status" value="1"/>
</dbReference>
<name>A0AAN7C9D7_9PEZI</name>
<dbReference type="FunFam" id="1.10.287.110:FF:000136">
    <property type="entry name" value="DnaJ domain-containing protein Psi"/>
    <property type="match status" value="1"/>
</dbReference>
<evidence type="ECO:0000313" key="4">
    <source>
        <dbReference type="EMBL" id="KAK4237831.1"/>
    </source>
</evidence>
<sequence>MVKETKLYDQLNISPTASQDDIKKAYRKAALKYHPDKNKDNPEAVEKFKEVSQAYEILSDPEKRKTYDQFGLEFILRGGVPQPDGTAGANPFASAGAGGMPEGFASFFTNVGGPGAGGGGQRFSYGFNFTDPNDLFRNTFRDSGLGSDFFDDFLSGARSTTSSGGGGRTRVRTSFGDSARSARAPTPEVTTVERPLPLSLEDMFTGVTKKMKIKRKTFDETGKRTQTDTVLEVPIKPGLKKGSKIRFKGVGDQEEGGQQDLVFIVEEKPHPLFVRDGDDIIHTVDLDLKEALTGWKRTITTIDGKQLNIDKAGPTQPGSSDSYPGLGMPISKKPGQRGNFIVKYNVKFPMTLSPMQKQRLKEIL</sequence>
<dbReference type="InterPro" id="IPR051339">
    <property type="entry name" value="DnaJ_subfamily_B"/>
</dbReference>
<dbReference type="GO" id="GO:0006457">
    <property type="term" value="P:protein folding"/>
    <property type="evidence" value="ECO:0007669"/>
    <property type="project" value="InterPro"/>
</dbReference>
<dbReference type="GO" id="GO:0051087">
    <property type="term" value="F:protein-folding chaperone binding"/>
    <property type="evidence" value="ECO:0007669"/>
    <property type="project" value="TreeGrafter"/>
</dbReference>
<dbReference type="FunFam" id="2.60.260.20:FF:000013">
    <property type="entry name" value="DnaJ subfamily B member 11"/>
    <property type="match status" value="1"/>
</dbReference>
<dbReference type="PROSITE" id="PS50076">
    <property type="entry name" value="DNAJ_2"/>
    <property type="match status" value="1"/>
</dbReference>
<dbReference type="PRINTS" id="PR00625">
    <property type="entry name" value="JDOMAIN"/>
</dbReference>
<accession>A0AAN7C9D7</accession>
<organism evidence="4 5">
    <name type="scientific">Achaetomium macrosporum</name>
    <dbReference type="NCBI Taxonomy" id="79813"/>
    <lineage>
        <taxon>Eukaryota</taxon>
        <taxon>Fungi</taxon>
        <taxon>Dikarya</taxon>
        <taxon>Ascomycota</taxon>
        <taxon>Pezizomycotina</taxon>
        <taxon>Sordariomycetes</taxon>
        <taxon>Sordariomycetidae</taxon>
        <taxon>Sordariales</taxon>
        <taxon>Chaetomiaceae</taxon>
        <taxon>Achaetomium</taxon>
    </lineage>
</organism>
<evidence type="ECO:0000259" key="3">
    <source>
        <dbReference type="PROSITE" id="PS50076"/>
    </source>
</evidence>
<gene>
    <name evidence="4" type="ORF">C8A03DRAFT_44366</name>
</gene>
<dbReference type="GO" id="GO:0005829">
    <property type="term" value="C:cytosol"/>
    <property type="evidence" value="ECO:0007669"/>
    <property type="project" value="TreeGrafter"/>
</dbReference>
<dbReference type="SUPFAM" id="SSF49493">
    <property type="entry name" value="HSP40/DnaJ peptide-binding domain"/>
    <property type="match status" value="2"/>
</dbReference>
<feature type="domain" description="J" evidence="3">
    <location>
        <begin position="6"/>
        <end position="71"/>
    </location>
</feature>
<dbReference type="InterPro" id="IPR001623">
    <property type="entry name" value="DnaJ_domain"/>
</dbReference>
<dbReference type="Gene3D" id="2.60.260.20">
    <property type="entry name" value="Urease metallochaperone UreE, N-terminal domain"/>
    <property type="match status" value="2"/>
</dbReference>
<reference evidence="4" key="2">
    <citation type="submission" date="2023-05" db="EMBL/GenBank/DDBJ databases">
        <authorList>
            <consortium name="Lawrence Berkeley National Laboratory"/>
            <person name="Steindorff A."/>
            <person name="Hensen N."/>
            <person name="Bonometti L."/>
            <person name="Westerberg I."/>
            <person name="Brannstrom I.O."/>
            <person name="Guillou S."/>
            <person name="Cros-Aarteil S."/>
            <person name="Calhoun S."/>
            <person name="Haridas S."/>
            <person name="Kuo A."/>
            <person name="Mondo S."/>
            <person name="Pangilinan J."/>
            <person name="Riley R."/>
            <person name="Labutti K."/>
            <person name="Andreopoulos B."/>
            <person name="Lipzen A."/>
            <person name="Chen C."/>
            <person name="Yanf M."/>
            <person name="Daum C."/>
            <person name="Ng V."/>
            <person name="Clum A."/>
            <person name="Ohm R."/>
            <person name="Martin F."/>
            <person name="Silar P."/>
            <person name="Natvig D."/>
            <person name="Lalanne C."/>
            <person name="Gautier V."/>
            <person name="Ament-Velasquez S.L."/>
            <person name="Kruys A."/>
            <person name="Hutchinson M.I."/>
            <person name="Powell A.J."/>
            <person name="Barry K."/>
            <person name="Miller A.N."/>
            <person name="Grigoriev I.V."/>
            <person name="Debuchy R."/>
            <person name="Gladieux P."/>
            <person name="Thoren M.H."/>
            <person name="Johannesson H."/>
        </authorList>
    </citation>
    <scope>NUCLEOTIDE SEQUENCE</scope>
    <source>
        <strain evidence="4">CBS 532.94</strain>
    </source>
</reference>
<comment type="caution">
    <text evidence="4">The sequence shown here is derived from an EMBL/GenBank/DDBJ whole genome shotgun (WGS) entry which is preliminary data.</text>
</comment>
<dbReference type="Pfam" id="PF01556">
    <property type="entry name" value="DnaJ_C"/>
    <property type="match status" value="1"/>
</dbReference>
<dbReference type="SUPFAM" id="SSF46565">
    <property type="entry name" value="Chaperone J-domain"/>
    <property type="match status" value="1"/>
</dbReference>
<dbReference type="PROSITE" id="PS00636">
    <property type="entry name" value="DNAJ_1"/>
    <property type="match status" value="1"/>
</dbReference>
<evidence type="ECO:0000256" key="1">
    <source>
        <dbReference type="ARBA" id="ARBA00023186"/>
    </source>
</evidence>
<dbReference type="Pfam" id="PF00226">
    <property type="entry name" value="DnaJ"/>
    <property type="match status" value="1"/>
</dbReference>
<dbReference type="InterPro" id="IPR008971">
    <property type="entry name" value="HSP40/DnaJ_pept-bd"/>
</dbReference>
<dbReference type="CDD" id="cd06257">
    <property type="entry name" value="DnaJ"/>
    <property type="match status" value="1"/>
</dbReference>
<dbReference type="CDD" id="cd10747">
    <property type="entry name" value="DnaJ_C"/>
    <property type="match status" value="1"/>
</dbReference>
<dbReference type="EMBL" id="MU860121">
    <property type="protein sequence ID" value="KAK4237831.1"/>
    <property type="molecule type" value="Genomic_DNA"/>
</dbReference>
<dbReference type="InterPro" id="IPR002939">
    <property type="entry name" value="DnaJ_C"/>
</dbReference>
<dbReference type="GO" id="GO:0051082">
    <property type="term" value="F:unfolded protein binding"/>
    <property type="evidence" value="ECO:0007669"/>
    <property type="project" value="InterPro"/>
</dbReference>
<feature type="region of interest" description="Disordered" evidence="2">
    <location>
        <begin position="158"/>
        <end position="191"/>
    </location>
</feature>
<proteinExistence type="predicted"/>
<dbReference type="GO" id="GO:0006413">
    <property type="term" value="P:translational initiation"/>
    <property type="evidence" value="ECO:0007669"/>
    <property type="project" value="TreeGrafter"/>
</dbReference>
<evidence type="ECO:0000256" key="2">
    <source>
        <dbReference type="SAM" id="MobiDB-lite"/>
    </source>
</evidence>
<keyword evidence="1" id="KW-0143">Chaperone</keyword>